<dbReference type="SMART" id="SM00028">
    <property type="entry name" value="TPR"/>
    <property type="match status" value="3"/>
</dbReference>
<name>A0ABP0JQT0_9DINO</name>
<dbReference type="InterPro" id="IPR019734">
    <property type="entry name" value="TPR_rpt"/>
</dbReference>
<gene>
    <name evidence="1" type="ORF">SCF082_LOCUS13357</name>
</gene>
<dbReference type="Proteomes" id="UP001642464">
    <property type="component" value="Unassembled WGS sequence"/>
</dbReference>
<protein>
    <recommendedName>
        <fullName evidence="3">Tetratricopeptide repeat protein</fullName>
    </recommendedName>
</protein>
<sequence>VWESQAPAPSLAEVAMMCQAVPQRWLSSAMYYRRRLEFIHAEFCLDNLLDALPNAQDDLNVIFHYGDTLKELGKFTEAETWFLRGVARSPEQPLFRQQLVDVMKELKRDPVDILKHAEAIPDDETLQEEAEELRREIARSQKSEADEGGNPTCSENVARVLHCVHRAEPLQIIFSDGAAGRLSPENLDPTWGEYEIQQLVDNGDVSGPELFLIRYDQTVPAYGCEDVELYRSNLQAQMRVRDLLSRSSAYVTHLNRLANVLAPKDSKDEPSSSVPLLAHKPGLCASLFDRLLRLNLTVQQWLAIEPFLDDLVPGTFEQQLIAKGVVEATDLSVPEVDPSLRDLRDNAVQFYRLAVRRGTSHAETILRIAGEHDATWIAACLTGFQEHAFREMLIREGVSILKVNPHLTVRRREPGNLFQLRYHRAVTPKGRGEATPQTDAASSLAAQIMGMLPNPNAPPPEVFDSETEEEVVRRVREAEQQLSQGTVQGCAAAILNLVQSGRLCQAPDTPHEVAADVGIRLGQAWLLLQQTEAACEAADGTIRNPGEFAGAAHLIGVIDIYSRGQREESARELLEQLPDYLERISEPNERMQLETHFMRLRERQIALEFSNEDTLAASENNLGLAHAVLGDPVKGLAHLDRSVATERRLADLQEGREYPLANALCNRARVLLLGGDCEAAMADLDEAESLAAKQCALKLARYRSRGHAERGQREEAIRHARVAAELGAQSVPNLLADEDDQGWLNACEEGSP</sequence>
<dbReference type="SUPFAM" id="SSF48452">
    <property type="entry name" value="TPR-like"/>
    <property type="match status" value="2"/>
</dbReference>
<proteinExistence type="predicted"/>
<reference evidence="1 2" key="1">
    <citation type="submission" date="2024-02" db="EMBL/GenBank/DDBJ databases">
        <authorList>
            <person name="Chen Y."/>
            <person name="Shah S."/>
            <person name="Dougan E. K."/>
            <person name="Thang M."/>
            <person name="Chan C."/>
        </authorList>
    </citation>
    <scope>NUCLEOTIDE SEQUENCE [LARGE SCALE GENOMIC DNA]</scope>
</reference>
<feature type="non-terminal residue" evidence="1">
    <location>
        <position position="1"/>
    </location>
</feature>
<dbReference type="EMBL" id="CAXAMM010008235">
    <property type="protein sequence ID" value="CAK9016825.1"/>
    <property type="molecule type" value="Genomic_DNA"/>
</dbReference>
<comment type="caution">
    <text evidence="1">The sequence shown here is derived from an EMBL/GenBank/DDBJ whole genome shotgun (WGS) entry which is preliminary data.</text>
</comment>
<evidence type="ECO:0008006" key="3">
    <source>
        <dbReference type="Google" id="ProtNLM"/>
    </source>
</evidence>
<organism evidence="1 2">
    <name type="scientific">Durusdinium trenchii</name>
    <dbReference type="NCBI Taxonomy" id="1381693"/>
    <lineage>
        <taxon>Eukaryota</taxon>
        <taxon>Sar</taxon>
        <taxon>Alveolata</taxon>
        <taxon>Dinophyceae</taxon>
        <taxon>Suessiales</taxon>
        <taxon>Symbiodiniaceae</taxon>
        <taxon>Durusdinium</taxon>
    </lineage>
</organism>
<evidence type="ECO:0000313" key="1">
    <source>
        <dbReference type="EMBL" id="CAK9016825.1"/>
    </source>
</evidence>
<evidence type="ECO:0000313" key="2">
    <source>
        <dbReference type="Proteomes" id="UP001642464"/>
    </source>
</evidence>
<accession>A0ABP0JQT0</accession>
<keyword evidence="2" id="KW-1185">Reference proteome</keyword>
<dbReference type="Gene3D" id="1.25.40.10">
    <property type="entry name" value="Tetratricopeptide repeat domain"/>
    <property type="match status" value="2"/>
</dbReference>
<dbReference type="InterPro" id="IPR011990">
    <property type="entry name" value="TPR-like_helical_dom_sf"/>
</dbReference>